<evidence type="ECO:0000256" key="4">
    <source>
        <dbReference type="ARBA" id="ARBA00022475"/>
    </source>
</evidence>
<keyword evidence="6 9" id="KW-1133">Transmembrane helix</keyword>
<comment type="similarity">
    <text evidence="2 8">Belongs to the ABC-3 integral membrane protein family.</text>
</comment>
<keyword evidence="7 9" id="KW-0472">Membrane</keyword>
<dbReference type="SUPFAM" id="SSF81345">
    <property type="entry name" value="ABC transporter involved in vitamin B12 uptake, BtuC"/>
    <property type="match status" value="1"/>
</dbReference>
<dbReference type="Proteomes" id="UP000653056">
    <property type="component" value="Unassembled WGS sequence"/>
</dbReference>
<evidence type="ECO:0000256" key="1">
    <source>
        <dbReference type="ARBA" id="ARBA00004651"/>
    </source>
</evidence>
<feature type="transmembrane region" description="Helical" evidence="9">
    <location>
        <begin position="20"/>
        <end position="39"/>
    </location>
</feature>
<name>A0ABQ2YXC2_9GAMM</name>
<accession>A0ABQ2YXC2</accession>
<evidence type="ECO:0000256" key="8">
    <source>
        <dbReference type="RuleBase" id="RU003943"/>
    </source>
</evidence>
<feature type="transmembrane region" description="Helical" evidence="9">
    <location>
        <begin position="235"/>
        <end position="254"/>
    </location>
</feature>
<evidence type="ECO:0000313" key="10">
    <source>
        <dbReference type="EMBL" id="GGX96579.1"/>
    </source>
</evidence>
<gene>
    <name evidence="10" type="primary">mntB</name>
    <name evidence="10" type="ORF">GCM10007160_25250</name>
</gene>
<organism evidence="10 11">
    <name type="scientific">Litchfieldella qijiaojingensis</name>
    <dbReference type="NCBI Taxonomy" id="980347"/>
    <lineage>
        <taxon>Bacteria</taxon>
        <taxon>Pseudomonadati</taxon>
        <taxon>Pseudomonadota</taxon>
        <taxon>Gammaproteobacteria</taxon>
        <taxon>Oceanospirillales</taxon>
        <taxon>Halomonadaceae</taxon>
        <taxon>Litchfieldella</taxon>
    </lineage>
</organism>
<feature type="transmembrane region" description="Helical" evidence="9">
    <location>
        <begin position="198"/>
        <end position="223"/>
    </location>
</feature>
<dbReference type="EMBL" id="BMXS01000012">
    <property type="protein sequence ID" value="GGX96579.1"/>
    <property type="molecule type" value="Genomic_DNA"/>
</dbReference>
<evidence type="ECO:0000256" key="2">
    <source>
        <dbReference type="ARBA" id="ARBA00008034"/>
    </source>
</evidence>
<comment type="subcellular location">
    <subcellularLocation>
        <location evidence="1 8">Cell membrane</location>
        <topology evidence="1 8">Multi-pass membrane protein</topology>
    </subcellularLocation>
</comment>
<keyword evidence="11" id="KW-1185">Reference proteome</keyword>
<feature type="transmembrane region" description="Helical" evidence="9">
    <location>
        <begin position="51"/>
        <end position="68"/>
    </location>
</feature>
<evidence type="ECO:0000256" key="7">
    <source>
        <dbReference type="ARBA" id="ARBA00023136"/>
    </source>
</evidence>
<feature type="transmembrane region" description="Helical" evidence="9">
    <location>
        <begin position="105"/>
        <end position="128"/>
    </location>
</feature>
<sequence>MDAWLRALTFSTGYNTSLVTLGAMLLGASAGMIGSFILLRKRSLVSDAISHATLPGLTVAFIVMALLFGDGRWLPGLMIGAGLSAAFGLWGVQHISERTRLGEDSAIGAILSTLFGLGVVLITVIQAMNTGGQAGLTGYLVGATAGMLAGEAQLIAACALLLLIAVFMLRREFLLVCFDAEYAATNGVRAQRVDMLMLLLLLAVTVIGLKVTGLILVVALTIIPPVTGRFWTDRPLRMVAIAAICGALAGYLGVTLSSVRTGLPTGPLIVLSAFFLFVLSLLFSPRRGMVAMLAAHYRFKTKVHLRQGLLALARQEAIYDALTLRVLRRHGFIRRDNVPTPLGLAAARDAEHEEQLWSLYRSLYPDEAAHLDHLGLEPISDCLPPDTVMSLESRMHPPLRSAL</sequence>
<evidence type="ECO:0000256" key="5">
    <source>
        <dbReference type="ARBA" id="ARBA00022692"/>
    </source>
</evidence>
<dbReference type="InterPro" id="IPR001626">
    <property type="entry name" value="ABC_TroCD"/>
</dbReference>
<keyword evidence="3 8" id="KW-0813">Transport</keyword>
<evidence type="ECO:0000256" key="9">
    <source>
        <dbReference type="SAM" id="Phobius"/>
    </source>
</evidence>
<dbReference type="InterPro" id="IPR037294">
    <property type="entry name" value="ABC_BtuC-like"/>
</dbReference>
<dbReference type="CDD" id="cd06550">
    <property type="entry name" value="TM_ABC_iron-siderophores_like"/>
    <property type="match status" value="1"/>
</dbReference>
<keyword evidence="5 8" id="KW-0812">Transmembrane</keyword>
<dbReference type="RefSeq" id="WP_189469730.1">
    <property type="nucleotide sequence ID" value="NZ_BMXS01000012.1"/>
</dbReference>
<comment type="caution">
    <text evidence="10">The sequence shown here is derived from an EMBL/GenBank/DDBJ whole genome shotgun (WGS) entry which is preliminary data.</text>
</comment>
<dbReference type="PANTHER" id="PTHR30477:SF3">
    <property type="entry name" value="METAL TRANSPORT SYSTEM MEMBRANE PROTEIN CT_069-RELATED"/>
    <property type="match status" value="1"/>
</dbReference>
<dbReference type="PANTHER" id="PTHR30477">
    <property type="entry name" value="ABC-TRANSPORTER METAL-BINDING PROTEIN"/>
    <property type="match status" value="1"/>
</dbReference>
<evidence type="ECO:0000256" key="6">
    <source>
        <dbReference type="ARBA" id="ARBA00022989"/>
    </source>
</evidence>
<protein>
    <submittedName>
        <fullName evidence="10">Manganese ABC transporter permease</fullName>
    </submittedName>
</protein>
<dbReference type="Gene3D" id="1.10.3470.10">
    <property type="entry name" value="ABC transporter involved in vitamin B12 uptake, BtuC"/>
    <property type="match status" value="1"/>
</dbReference>
<evidence type="ECO:0000256" key="3">
    <source>
        <dbReference type="ARBA" id="ARBA00022448"/>
    </source>
</evidence>
<reference evidence="11" key="1">
    <citation type="journal article" date="2019" name="Int. J. Syst. Evol. Microbiol.">
        <title>The Global Catalogue of Microorganisms (GCM) 10K type strain sequencing project: providing services to taxonomists for standard genome sequencing and annotation.</title>
        <authorList>
            <consortium name="The Broad Institute Genomics Platform"/>
            <consortium name="The Broad Institute Genome Sequencing Center for Infectious Disease"/>
            <person name="Wu L."/>
            <person name="Ma J."/>
        </authorList>
    </citation>
    <scope>NUCLEOTIDE SEQUENCE [LARGE SCALE GENOMIC DNA]</scope>
    <source>
        <strain evidence="11">KCTC 22228</strain>
    </source>
</reference>
<feature type="transmembrane region" description="Helical" evidence="9">
    <location>
        <begin position="74"/>
        <end position="93"/>
    </location>
</feature>
<feature type="transmembrane region" description="Helical" evidence="9">
    <location>
        <begin position="266"/>
        <end position="283"/>
    </location>
</feature>
<proteinExistence type="inferred from homology"/>
<keyword evidence="4" id="KW-1003">Cell membrane</keyword>
<feature type="transmembrane region" description="Helical" evidence="9">
    <location>
        <begin position="148"/>
        <end position="169"/>
    </location>
</feature>
<dbReference type="Pfam" id="PF00950">
    <property type="entry name" value="ABC-3"/>
    <property type="match status" value="1"/>
</dbReference>
<evidence type="ECO:0000313" key="11">
    <source>
        <dbReference type="Proteomes" id="UP000653056"/>
    </source>
</evidence>